<name>A0ABQ5GGE8_9ASTR</name>
<protein>
    <submittedName>
        <fullName evidence="1">Uncharacterized protein</fullName>
    </submittedName>
</protein>
<organism evidence="1 2">
    <name type="scientific">Tanacetum coccineum</name>
    <dbReference type="NCBI Taxonomy" id="301880"/>
    <lineage>
        <taxon>Eukaryota</taxon>
        <taxon>Viridiplantae</taxon>
        <taxon>Streptophyta</taxon>
        <taxon>Embryophyta</taxon>
        <taxon>Tracheophyta</taxon>
        <taxon>Spermatophyta</taxon>
        <taxon>Magnoliopsida</taxon>
        <taxon>eudicotyledons</taxon>
        <taxon>Gunneridae</taxon>
        <taxon>Pentapetalae</taxon>
        <taxon>asterids</taxon>
        <taxon>campanulids</taxon>
        <taxon>Asterales</taxon>
        <taxon>Asteraceae</taxon>
        <taxon>Asteroideae</taxon>
        <taxon>Anthemideae</taxon>
        <taxon>Anthemidinae</taxon>
        <taxon>Tanacetum</taxon>
    </lineage>
</organism>
<accession>A0ABQ5GGE8</accession>
<comment type="caution">
    <text evidence="1">The sequence shown here is derived from an EMBL/GenBank/DDBJ whole genome shotgun (WGS) entry which is preliminary data.</text>
</comment>
<reference evidence="1" key="1">
    <citation type="journal article" date="2022" name="Int. J. Mol. Sci.">
        <title>Draft Genome of Tanacetum Coccineum: Genomic Comparison of Closely Related Tanacetum-Family Plants.</title>
        <authorList>
            <person name="Yamashiro T."/>
            <person name="Shiraishi A."/>
            <person name="Nakayama K."/>
            <person name="Satake H."/>
        </authorList>
    </citation>
    <scope>NUCLEOTIDE SEQUENCE</scope>
</reference>
<proteinExistence type="predicted"/>
<keyword evidence="2" id="KW-1185">Reference proteome</keyword>
<evidence type="ECO:0000313" key="1">
    <source>
        <dbReference type="EMBL" id="GJT73957.1"/>
    </source>
</evidence>
<sequence>MDDDLFTYEVEVANIPCDSKMDNDSEQEADDDMGYDSSDVAFIEWLGSNFFNYKIMDHYTMKALWIYWIKGDNEVELTDEESSNDEDDIAETYEEYKDDWIYEWNRDVPWVDEKPWTNTGVWTEPTPKLAPLLKDSKLKEQALRNKAIMEGLISDDESSNDGWRRWESHEITYHVHNENETHDERQELCEAHELPVYNIRRFEMIKYSFGQDEEYVTVKEDEYDDLGRTNDDACRAYQEIFRIMDEGWMDINERNIDELVEAFTSLEVLES</sequence>
<dbReference type="Proteomes" id="UP001151760">
    <property type="component" value="Unassembled WGS sequence"/>
</dbReference>
<reference evidence="1" key="2">
    <citation type="submission" date="2022-01" db="EMBL/GenBank/DDBJ databases">
        <authorList>
            <person name="Yamashiro T."/>
            <person name="Shiraishi A."/>
            <person name="Satake H."/>
            <person name="Nakayama K."/>
        </authorList>
    </citation>
    <scope>NUCLEOTIDE SEQUENCE</scope>
</reference>
<dbReference type="EMBL" id="BQNB010018399">
    <property type="protein sequence ID" value="GJT73957.1"/>
    <property type="molecule type" value="Genomic_DNA"/>
</dbReference>
<gene>
    <name evidence="1" type="ORF">Tco_1033243</name>
</gene>
<evidence type="ECO:0000313" key="2">
    <source>
        <dbReference type="Proteomes" id="UP001151760"/>
    </source>
</evidence>